<evidence type="ECO:0000313" key="2">
    <source>
        <dbReference type="Proteomes" id="UP001401887"/>
    </source>
</evidence>
<gene>
    <name evidence="1" type="ORF">Dcar01_00839</name>
</gene>
<keyword evidence="2" id="KW-1185">Reference proteome</keyword>
<organism evidence="1 2">
    <name type="scientific">Deinococcus carri</name>
    <dbReference type="NCBI Taxonomy" id="1211323"/>
    <lineage>
        <taxon>Bacteria</taxon>
        <taxon>Thermotogati</taxon>
        <taxon>Deinococcota</taxon>
        <taxon>Deinococci</taxon>
        <taxon>Deinococcales</taxon>
        <taxon>Deinococcaceae</taxon>
        <taxon>Deinococcus</taxon>
    </lineage>
</organism>
<reference evidence="1 2" key="1">
    <citation type="submission" date="2024-02" db="EMBL/GenBank/DDBJ databases">
        <title>Deinococcus carri NBRC 110142.</title>
        <authorList>
            <person name="Ichikawa N."/>
            <person name="Katano-Makiyama Y."/>
            <person name="Hidaka K."/>
        </authorList>
    </citation>
    <scope>NUCLEOTIDE SEQUENCE [LARGE SCALE GENOMIC DNA]</scope>
    <source>
        <strain evidence="1 2">NBRC 110142</strain>
    </source>
</reference>
<dbReference type="RefSeq" id="WP_345461334.1">
    <property type="nucleotide sequence ID" value="NZ_BAABRP010000001.1"/>
</dbReference>
<proteinExistence type="predicted"/>
<evidence type="ECO:0000313" key="1">
    <source>
        <dbReference type="EMBL" id="GAA5512125.1"/>
    </source>
</evidence>
<name>A0ABP9W5P4_9DEIO</name>
<dbReference type="Proteomes" id="UP001401887">
    <property type="component" value="Unassembled WGS sequence"/>
</dbReference>
<accession>A0ABP9W5P4</accession>
<comment type="caution">
    <text evidence="1">The sequence shown here is derived from an EMBL/GenBank/DDBJ whole genome shotgun (WGS) entry which is preliminary data.</text>
</comment>
<sequence>MKGHPYWLALALAGVALAGGGAWGGVTLRNGGTRSVEVATCAATHCTGWQRLEPGQTWRVPLAPVRGALSLSISQRAGQTTDFILYDVRLPLRLLLDGQGRLREVRP</sequence>
<protein>
    <submittedName>
        <fullName evidence="1">Uncharacterized protein</fullName>
    </submittedName>
</protein>
<dbReference type="EMBL" id="BAABRP010000001">
    <property type="protein sequence ID" value="GAA5512125.1"/>
    <property type="molecule type" value="Genomic_DNA"/>
</dbReference>